<accession>A0A8T3AHE6</accession>
<dbReference type="Proteomes" id="UP000829196">
    <property type="component" value="Unassembled WGS sequence"/>
</dbReference>
<feature type="region of interest" description="Disordered" evidence="1">
    <location>
        <begin position="52"/>
        <end position="83"/>
    </location>
</feature>
<keyword evidence="3" id="KW-1185">Reference proteome</keyword>
<reference evidence="2" key="1">
    <citation type="journal article" date="2022" name="Front. Genet.">
        <title>Chromosome-Scale Assembly of the Dendrobium nobile Genome Provides Insights Into the Molecular Mechanism of the Biosynthesis of the Medicinal Active Ingredient of Dendrobium.</title>
        <authorList>
            <person name="Xu Q."/>
            <person name="Niu S.-C."/>
            <person name="Li K.-L."/>
            <person name="Zheng P.-J."/>
            <person name="Zhang X.-J."/>
            <person name="Jia Y."/>
            <person name="Liu Y."/>
            <person name="Niu Y.-X."/>
            <person name="Yu L.-H."/>
            <person name="Chen D.-F."/>
            <person name="Zhang G.-Q."/>
        </authorList>
    </citation>
    <scope>NUCLEOTIDE SEQUENCE</scope>
    <source>
        <tissue evidence="2">Leaf</tissue>
    </source>
</reference>
<evidence type="ECO:0000256" key="1">
    <source>
        <dbReference type="SAM" id="MobiDB-lite"/>
    </source>
</evidence>
<evidence type="ECO:0000313" key="3">
    <source>
        <dbReference type="Proteomes" id="UP000829196"/>
    </source>
</evidence>
<protein>
    <submittedName>
        <fullName evidence="2">Uncharacterized protein</fullName>
    </submittedName>
</protein>
<comment type="caution">
    <text evidence="2">The sequence shown here is derived from an EMBL/GenBank/DDBJ whole genome shotgun (WGS) entry which is preliminary data.</text>
</comment>
<organism evidence="2 3">
    <name type="scientific">Dendrobium nobile</name>
    <name type="common">Orchid</name>
    <dbReference type="NCBI Taxonomy" id="94219"/>
    <lineage>
        <taxon>Eukaryota</taxon>
        <taxon>Viridiplantae</taxon>
        <taxon>Streptophyta</taxon>
        <taxon>Embryophyta</taxon>
        <taxon>Tracheophyta</taxon>
        <taxon>Spermatophyta</taxon>
        <taxon>Magnoliopsida</taxon>
        <taxon>Liliopsida</taxon>
        <taxon>Asparagales</taxon>
        <taxon>Orchidaceae</taxon>
        <taxon>Epidendroideae</taxon>
        <taxon>Malaxideae</taxon>
        <taxon>Dendrobiinae</taxon>
        <taxon>Dendrobium</taxon>
    </lineage>
</organism>
<proteinExistence type="predicted"/>
<evidence type="ECO:0000313" key="2">
    <source>
        <dbReference type="EMBL" id="KAI0495588.1"/>
    </source>
</evidence>
<sequence>MIAGKEEEGVLMIKKREVVARLRRSVEEIHTGRGVNTRRVCEFRSEVGVAGMGRRGRGRASHEPDRGSLLPRLGGATGKTGGVGTKFVSLQEAESQPVVESYESEQMRRQASRVNSGWLW</sequence>
<dbReference type="AlphaFoldDB" id="A0A8T3AHE6"/>
<name>A0A8T3AHE6_DENNO</name>
<gene>
    <name evidence="2" type="ORF">KFK09_021889</name>
</gene>
<dbReference type="EMBL" id="JAGYWB010000016">
    <property type="protein sequence ID" value="KAI0495588.1"/>
    <property type="molecule type" value="Genomic_DNA"/>
</dbReference>